<dbReference type="OrthoDB" id="3396915at2"/>
<feature type="region of interest" description="Disordered" evidence="1">
    <location>
        <begin position="1"/>
        <end position="22"/>
    </location>
</feature>
<dbReference type="GeneID" id="301305045"/>
<proteinExistence type="predicted"/>
<evidence type="ECO:0000313" key="3">
    <source>
        <dbReference type="Proteomes" id="UP000032254"/>
    </source>
</evidence>
<reference evidence="2 3" key="1">
    <citation type="submission" date="2015-01" db="EMBL/GenBank/DDBJ databases">
        <title>Sequencing and annotation of Micromonospora carbonacea strain JXNU-1 genome.</title>
        <authorList>
            <person name="Long Z."/>
            <person name="Huang Y."/>
            <person name="Jiang Y."/>
        </authorList>
    </citation>
    <scope>NUCLEOTIDE SEQUENCE [LARGE SCALE GENOMIC DNA]</scope>
    <source>
        <strain evidence="2 3">JXNU-1</strain>
    </source>
</reference>
<dbReference type="AlphaFoldDB" id="A0A0D0X4Y9"/>
<evidence type="ECO:0000313" key="2">
    <source>
        <dbReference type="EMBL" id="KIR66136.1"/>
    </source>
</evidence>
<evidence type="ECO:0000256" key="1">
    <source>
        <dbReference type="SAM" id="MobiDB-lite"/>
    </source>
</evidence>
<organism evidence="2 3">
    <name type="scientific">Micromonospora haikouensis</name>
    <dbReference type="NCBI Taxonomy" id="686309"/>
    <lineage>
        <taxon>Bacteria</taxon>
        <taxon>Bacillati</taxon>
        <taxon>Actinomycetota</taxon>
        <taxon>Actinomycetes</taxon>
        <taxon>Micromonosporales</taxon>
        <taxon>Micromonosporaceae</taxon>
        <taxon>Micromonospora</taxon>
    </lineage>
</organism>
<dbReference type="PATRIC" id="fig|47853.6.peg.2755"/>
<gene>
    <name evidence="2" type="ORF">TK50_13025</name>
</gene>
<dbReference type="Proteomes" id="UP000032254">
    <property type="component" value="Unassembled WGS sequence"/>
</dbReference>
<keyword evidence="3" id="KW-1185">Reference proteome</keyword>
<comment type="caution">
    <text evidence="2">The sequence shown here is derived from an EMBL/GenBank/DDBJ whole genome shotgun (WGS) entry which is preliminary data.</text>
</comment>
<accession>A0A0D0X4Y9</accession>
<name>A0A0D0X4Y9_9ACTN</name>
<sequence length="110" mass="11632">MAPATGPIGADTGRLTNPNFDPFTEELDRVQRALRRSDTDHPGLVGEPYADIDEIVANLPKAALGADLIQLLGAVPQGYQDDLRKLGQILANVEATNADMAGGVNNGRHS</sequence>
<dbReference type="EMBL" id="JXSX01000001">
    <property type="protein sequence ID" value="KIR66136.1"/>
    <property type="molecule type" value="Genomic_DNA"/>
</dbReference>
<protein>
    <submittedName>
        <fullName evidence="2">Uncharacterized protein</fullName>
    </submittedName>
</protein>
<dbReference type="RefSeq" id="WP_043962988.1">
    <property type="nucleotide sequence ID" value="NZ_JXSX01000001.1"/>
</dbReference>